<reference evidence="1" key="1">
    <citation type="submission" date="2021-06" db="EMBL/GenBank/DDBJ databases">
        <authorList>
            <person name="Kallberg Y."/>
            <person name="Tangrot J."/>
            <person name="Rosling A."/>
        </authorList>
    </citation>
    <scope>NUCLEOTIDE SEQUENCE</scope>
    <source>
        <strain evidence="1">IN212</strain>
    </source>
</reference>
<organism evidence="1 2">
    <name type="scientific">Racocetra fulgida</name>
    <dbReference type="NCBI Taxonomy" id="60492"/>
    <lineage>
        <taxon>Eukaryota</taxon>
        <taxon>Fungi</taxon>
        <taxon>Fungi incertae sedis</taxon>
        <taxon>Mucoromycota</taxon>
        <taxon>Glomeromycotina</taxon>
        <taxon>Glomeromycetes</taxon>
        <taxon>Diversisporales</taxon>
        <taxon>Gigasporaceae</taxon>
        <taxon>Racocetra</taxon>
    </lineage>
</organism>
<name>A0A9N8ZQG9_9GLOM</name>
<accession>A0A9N8ZQG9</accession>
<protein>
    <submittedName>
        <fullName evidence="1">10853_t:CDS:1</fullName>
    </submittedName>
</protein>
<dbReference type="EMBL" id="CAJVPZ010001974">
    <property type="protein sequence ID" value="CAG8503699.1"/>
    <property type="molecule type" value="Genomic_DNA"/>
</dbReference>
<dbReference type="AlphaFoldDB" id="A0A9N8ZQG9"/>
<evidence type="ECO:0000313" key="2">
    <source>
        <dbReference type="Proteomes" id="UP000789396"/>
    </source>
</evidence>
<sequence>MDSPFMLIRVICLRVADVKAKALLELNDESAFSSTKQIICLQP</sequence>
<proteinExistence type="predicted"/>
<dbReference type="Proteomes" id="UP000789396">
    <property type="component" value="Unassembled WGS sequence"/>
</dbReference>
<comment type="caution">
    <text evidence="1">The sequence shown here is derived from an EMBL/GenBank/DDBJ whole genome shotgun (WGS) entry which is preliminary data.</text>
</comment>
<evidence type="ECO:0000313" key="1">
    <source>
        <dbReference type="EMBL" id="CAG8503699.1"/>
    </source>
</evidence>
<keyword evidence="2" id="KW-1185">Reference proteome</keyword>
<gene>
    <name evidence="1" type="ORF">RFULGI_LOCUS2560</name>
</gene>